<proteinExistence type="predicted"/>
<comment type="caution">
    <text evidence="2">The sequence shown here is derived from an EMBL/GenBank/DDBJ whole genome shotgun (WGS) entry which is preliminary data.</text>
</comment>
<dbReference type="PANTHER" id="PTHR33303">
    <property type="entry name" value="CYTOPLASMIC PROTEIN-RELATED"/>
    <property type="match status" value="1"/>
</dbReference>
<dbReference type="AlphaFoldDB" id="Q0YQS8"/>
<dbReference type="SUPFAM" id="SSF51735">
    <property type="entry name" value="NAD(P)-binding Rossmann-fold domains"/>
    <property type="match status" value="1"/>
</dbReference>
<gene>
    <name evidence="2" type="ORF">CferDRAFT_0621</name>
</gene>
<dbReference type="Pfam" id="PF13380">
    <property type="entry name" value="CoA_binding_2"/>
    <property type="match status" value="1"/>
</dbReference>
<dbReference type="Gene3D" id="3.40.50.720">
    <property type="entry name" value="NAD(P)-binding Rossmann-like Domain"/>
    <property type="match status" value="1"/>
</dbReference>
<evidence type="ECO:0000313" key="2">
    <source>
        <dbReference type="EMBL" id="EAT58647.1"/>
    </source>
</evidence>
<dbReference type="InterPro" id="IPR003781">
    <property type="entry name" value="CoA-bd"/>
</dbReference>
<sequence>MQRTIIERILTSFRHIAVAGISAKPDRPSYQVARYMMEHGYTIYPVNPTVKEVLGLRCYPSLSLMPPEIRGKIEIVNIFRKAEDVPPIVDEAISIGAKVIWMQSGISNMEAAGKAREAGLLVIENRCIAVEHQSRYH</sequence>
<dbReference type="SMART" id="SM00881">
    <property type="entry name" value="CoA_binding"/>
    <property type="match status" value="1"/>
</dbReference>
<protein>
    <submittedName>
        <fullName evidence="2">CoA-binding</fullName>
    </submittedName>
</protein>
<evidence type="ECO:0000313" key="3">
    <source>
        <dbReference type="Proteomes" id="UP000004162"/>
    </source>
</evidence>
<organism evidence="2 3">
    <name type="scientific">Chlorobium ferrooxidans DSM 13031</name>
    <dbReference type="NCBI Taxonomy" id="377431"/>
    <lineage>
        <taxon>Bacteria</taxon>
        <taxon>Pseudomonadati</taxon>
        <taxon>Chlorobiota</taxon>
        <taxon>Chlorobiia</taxon>
        <taxon>Chlorobiales</taxon>
        <taxon>Chlorobiaceae</taxon>
        <taxon>Chlorobium/Pelodictyon group</taxon>
        <taxon>Chlorobium</taxon>
    </lineage>
</organism>
<reference evidence="2 3" key="2">
    <citation type="submission" date="2006-07" db="EMBL/GenBank/DDBJ databases">
        <title>Sequencing of the draft genome and assembly of Chlorobium ferroxidans DSM 13031.</title>
        <authorList>
            <consortium name="US DOE Joint Genome Institute (JGI-PGF)"/>
            <person name="Copeland A."/>
            <person name="Lucas S."/>
            <person name="Lapidus A."/>
            <person name="Barry K."/>
            <person name="Glavina del Rio T."/>
            <person name="Dalin E."/>
            <person name="Tice H."/>
            <person name="Bruce D."/>
            <person name="Pitluck S."/>
            <person name="Richardson P."/>
        </authorList>
    </citation>
    <scope>NUCLEOTIDE SEQUENCE [LARGE SCALE GENOMIC DNA]</scope>
    <source>
        <strain evidence="2 3">DSM 13031</strain>
    </source>
</reference>
<keyword evidence="3" id="KW-1185">Reference proteome</keyword>
<reference evidence="2 3" key="1">
    <citation type="submission" date="2006-07" db="EMBL/GenBank/DDBJ databases">
        <title>Annotation of the draft genome assembly of Chlorobium ferroxidans DSM 13031.</title>
        <authorList>
            <consortium name="US DOE Joint Genome Institute (JGI-ORNL)"/>
            <person name="Larimer F."/>
            <person name="Land M."/>
            <person name="Hauser L."/>
        </authorList>
    </citation>
    <scope>NUCLEOTIDE SEQUENCE [LARGE SCALE GENOMIC DNA]</scope>
    <source>
        <strain evidence="2 3">DSM 13031</strain>
    </source>
</reference>
<dbReference type="InterPro" id="IPR036291">
    <property type="entry name" value="NAD(P)-bd_dom_sf"/>
</dbReference>
<feature type="domain" description="CoA-binding" evidence="1">
    <location>
        <begin position="10"/>
        <end position="106"/>
    </location>
</feature>
<dbReference type="OrthoDB" id="9804695at2"/>
<evidence type="ECO:0000259" key="1">
    <source>
        <dbReference type="SMART" id="SM00881"/>
    </source>
</evidence>
<dbReference type="EMBL" id="AASE01000015">
    <property type="protein sequence ID" value="EAT58647.1"/>
    <property type="molecule type" value="Genomic_DNA"/>
</dbReference>
<name>Q0YQS8_9CHLB</name>
<dbReference type="Proteomes" id="UP000004162">
    <property type="component" value="Unassembled WGS sequence"/>
</dbReference>
<dbReference type="RefSeq" id="WP_006366705.1">
    <property type="nucleotide sequence ID" value="NZ_AASE01000015.1"/>
</dbReference>
<accession>Q0YQS8</accession>
<dbReference type="PANTHER" id="PTHR33303:SF2">
    <property type="entry name" value="COA-BINDING DOMAIN-CONTAINING PROTEIN"/>
    <property type="match status" value="1"/>
</dbReference>